<organism evidence="2">
    <name type="scientific">Tanacetum cinerariifolium</name>
    <name type="common">Dalmatian daisy</name>
    <name type="synonym">Chrysanthemum cinerariifolium</name>
    <dbReference type="NCBI Taxonomy" id="118510"/>
    <lineage>
        <taxon>Eukaryota</taxon>
        <taxon>Viridiplantae</taxon>
        <taxon>Streptophyta</taxon>
        <taxon>Embryophyta</taxon>
        <taxon>Tracheophyta</taxon>
        <taxon>Spermatophyta</taxon>
        <taxon>Magnoliopsida</taxon>
        <taxon>eudicotyledons</taxon>
        <taxon>Gunneridae</taxon>
        <taxon>Pentapetalae</taxon>
        <taxon>asterids</taxon>
        <taxon>campanulids</taxon>
        <taxon>Asterales</taxon>
        <taxon>Asteraceae</taxon>
        <taxon>Asteroideae</taxon>
        <taxon>Anthemideae</taxon>
        <taxon>Anthemidinae</taxon>
        <taxon>Tanacetum</taxon>
    </lineage>
</organism>
<sequence length="66" mass="7699">SDEQVDDEETRVEESFDPILRTPESSEDKGDGEENQGLNVNEEEEHIKEEDELYKDVNINQGRVYK</sequence>
<evidence type="ECO:0000256" key="1">
    <source>
        <dbReference type="SAM" id="MobiDB-lite"/>
    </source>
</evidence>
<dbReference type="EMBL" id="BKCJ011436772">
    <property type="protein sequence ID" value="GFD33550.1"/>
    <property type="molecule type" value="Genomic_DNA"/>
</dbReference>
<proteinExistence type="predicted"/>
<name>A0A699VG87_TANCI</name>
<reference evidence="2" key="1">
    <citation type="journal article" date="2019" name="Sci. Rep.">
        <title>Draft genome of Tanacetum cinerariifolium, the natural source of mosquito coil.</title>
        <authorList>
            <person name="Yamashiro T."/>
            <person name="Shiraishi A."/>
            <person name="Satake H."/>
            <person name="Nakayama K."/>
        </authorList>
    </citation>
    <scope>NUCLEOTIDE SEQUENCE</scope>
</reference>
<gene>
    <name evidence="2" type="ORF">Tci_905519</name>
</gene>
<dbReference type="AlphaFoldDB" id="A0A699VG87"/>
<evidence type="ECO:0000313" key="2">
    <source>
        <dbReference type="EMBL" id="GFD33550.1"/>
    </source>
</evidence>
<feature type="region of interest" description="Disordered" evidence="1">
    <location>
        <begin position="1"/>
        <end position="66"/>
    </location>
</feature>
<protein>
    <submittedName>
        <fullName evidence="2">Uncharacterized protein</fullName>
    </submittedName>
</protein>
<feature type="compositionally biased region" description="Acidic residues" evidence="1">
    <location>
        <begin position="1"/>
        <end position="11"/>
    </location>
</feature>
<comment type="caution">
    <text evidence="2">The sequence shown here is derived from an EMBL/GenBank/DDBJ whole genome shotgun (WGS) entry which is preliminary data.</text>
</comment>
<feature type="non-terminal residue" evidence="2">
    <location>
        <position position="1"/>
    </location>
</feature>
<accession>A0A699VG87</accession>